<proteinExistence type="predicted"/>
<keyword evidence="1" id="KW-0805">Transcription regulation</keyword>
<evidence type="ECO:0000313" key="6">
    <source>
        <dbReference type="Proteomes" id="UP001500218"/>
    </source>
</evidence>
<evidence type="ECO:0000259" key="4">
    <source>
        <dbReference type="PROSITE" id="PS01124"/>
    </source>
</evidence>
<dbReference type="SMART" id="SM00342">
    <property type="entry name" value="HTH_ARAC"/>
    <property type="match status" value="1"/>
</dbReference>
<accession>A0ABN2M3Q6</accession>
<reference evidence="5 6" key="1">
    <citation type="journal article" date="2019" name="Int. J. Syst. Evol. Microbiol.">
        <title>The Global Catalogue of Microorganisms (GCM) 10K type strain sequencing project: providing services to taxonomists for standard genome sequencing and annotation.</title>
        <authorList>
            <consortium name="The Broad Institute Genomics Platform"/>
            <consortium name="The Broad Institute Genome Sequencing Center for Infectious Disease"/>
            <person name="Wu L."/>
            <person name="Ma J."/>
        </authorList>
    </citation>
    <scope>NUCLEOTIDE SEQUENCE [LARGE SCALE GENOMIC DNA]</scope>
    <source>
        <strain evidence="5 6">JCM 13250</strain>
    </source>
</reference>
<comment type="caution">
    <text evidence="5">The sequence shown here is derived from an EMBL/GenBank/DDBJ whole genome shotgun (WGS) entry which is preliminary data.</text>
</comment>
<keyword evidence="2" id="KW-0238">DNA-binding</keyword>
<dbReference type="PANTHER" id="PTHR46796:SF6">
    <property type="entry name" value="ARAC SUBFAMILY"/>
    <property type="match status" value="1"/>
</dbReference>
<protein>
    <submittedName>
        <fullName evidence="5">Helix-turn-helix domain-containing protein</fullName>
    </submittedName>
</protein>
<dbReference type="InterPro" id="IPR018060">
    <property type="entry name" value="HTH_AraC"/>
</dbReference>
<dbReference type="InterPro" id="IPR009057">
    <property type="entry name" value="Homeodomain-like_sf"/>
</dbReference>
<dbReference type="Pfam" id="PF14525">
    <property type="entry name" value="AraC_binding_2"/>
    <property type="match status" value="1"/>
</dbReference>
<dbReference type="PANTHER" id="PTHR46796">
    <property type="entry name" value="HTH-TYPE TRANSCRIPTIONAL ACTIVATOR RHAS-RELATED"/>
    <property type="match status" value="1"/>
</dbReference>
<evidence type="ECO:0000313" key="5">
    <source>
        <dbReference type="EMBL" id="GAA1808082.1"/>
    </source>
</evidence>
<dbReference type="PROSITE" id="PS01124">
    <property type="entry name" value="HTH_ARAC_FAMILY_2"/>
    <property type="match status" value="1"/>
</dbReference>
<organism evidence="5 6">
    <name type="scientific">Luedemannella flava</name>
    <dbReference type="NCBI Taxonomy" id="349316"/>
    <lineage>
        <taxon>Bacteria</taxon>
        <taxon>Bacillati</taxon>
        <taxon>Actinomycetota</taxon>
        <taxon>Actinomycetes</taxon>
        <taxon>Micromonosporales</taxon>
        <taxon>Micromonosporaceae</taxon>
        <taxon>Luedemannella</taxon>
    </lineage>
</organism>
<sequence>MLVQTNALISTAALAPPERFGFWIELLTQTAMPIEVRTAHEADFDATIHQVAVGPVELMSLRHPPLNVRRPPRLIRRSDPDVYHVVLSQAGDQWLTQDGREVIIRPGDMTVYHSSHPLQTRTDVTLERESAVVVVIPTAVLPLPARRVRDVIATKLSGADALTAIVSCHLQALLANAGRLDPADSVRLSTVTLDLISHMIARRLDAEAALPPESRERALFARILSFMESQLHDPDLNPATVAAAHHVSPRTLHRLFQAQGLSVAGWIRARRLEHCRRDLADRALAARPIAAIAGRWGMREHSLARAFKTAYGVSPSTYRDRHTHD</sequence>
<keyword evidence="6" id="KW-1185">Reference proteome</keyword>
<dbReference type="InterPro" id="IPR050204">
    <property type="entry name" value="AraC_XylS_family_regulators"/>
</dbReference>
<dbReference type="Pfam" id="PF12833">
    <property type="entry name" value="HTH_18"/>
    <property type="match status" value="1"/>
</dbReference>
<name>A0ABN2M3Q6_9ACTN</name>
<dbReference type="EMBL" id="BAAALT010000090">
    <property type="protein sequence ID" value="GAA1808082.1"/>
    <property type="molecule type" value="Genomic_DNA"/>
</dbReference>
<gene>
    <name evidence="5" type="ORF">GCM10009682_32360</name>
</gene>
<keyword evidence="3" id="KW-0804">Transcription</keyword>
<feature type="domain" description="HTH araC/xylS-type" evidence="4">
    <location>
        <begin position="221"/>
        <end position="321"/>
    </location>
</feature>
<dbReference type="Gene3D" id="1.10.10.60">
    <property type="entry name" value="Homeodomain-like"/>
    <property type="match status" value="1"/>
</dbReference>
<dbReference type="Proteomes" id="UP001500218">
    <property type="component" value="Unassembled WGS sequence"/>
</dbReference>
<dbReference type="SUPFAM" id="SSF46689">
    <property type="entry name" value="Homeodomain-like"/>
    <property type="match status" value="1"/>
</dbReference>
<evidence type="ECO:0000256" key="2">
    <source>
        <dbReference type="ARBA" id="ARBA00023125"/>
    </source>
</evidence>
<dbReference type="InterPro" id="IPR035418">
    <property type="entry name" value="AraC-bd_2"/>
</dbReference>
<evidence type="ECO:0000256" key="1">
    <source>
        <dbReference type="ARBA" id="ARBA00023015"/>
    </source>
</evidence>
<evidence type="ECO:0000256" key="3">
    <source>
        <dbReference type="ARBA" id="ARBA00023163"/>
    </source>
</evidence>